<dbReference type="RefSeq" id="WP_314520088.1">
    <property type="nucleotide sequence ID" value="NZ_JASJOU010000029.1"/>
</dbReference>
<keyword evidence="8" id="KW-0342">GTP-binding</keyword>
<dbReference type="Pfam" id="PF16095">
    <property type="entry name" value="COR-A"/>
    <property type="match status" value="1"/>
</dbReference>
<evidence type="ECO:0000256" key="3">
    <source>
        <dbReference type="ARBA" id="ARBA00022679"/>
    </source>
</evidence>
<dbReference type="PROSITE" id="PS51450">
    <property type="entry name" value="LRR"/>
    <property type="match status" value="1"/>
</dbReference>
<dbReference type="GO" id="GO:0004674">
    <property type="term" value="F:protein serine/threonine kinase activity"/>
    <property type="evidence" value="ECO:0007669"/>
    <property type="project" value="UniProtKB-KW"/>
</dbReference>
<dbReference type="Gene3D" id="1.10.10.2200">
    <property type="match status" value="1"/>
</dbReference>
<dbReference type="PROSITE" id="PS51424">
    <property type="entry name" value="ROC"/>
    <property type="match status" value="1"/>
</dbReference>
<keyword evidence="3" id="KW-0808">Transferase</keyword>
<comment type="caution">
    <text evidence="12">The sequence shown here is derived from an EMBL/GenBank/DDBJ whole genome shotgun (WGS) entry which is preliminary data.</text>
</comment>
<dbReference type="Proteomes" id="UP001232063">
    <property type="component" value="Unassembled WGS sequence"/>
</dbReference>
<evidence type="ECO:0000256" key="7">
    <source>
        <dbReference type="ARBA" id="ARBA00022840"/>
    </source>
</evidence>
<keyword evidence="7" id="KW-0067">ATP-binding</keyword>
<dbReference type="EMBL" id="JASJOU010000029">
    <property type="protein sequence ID" value="MDJ1506837.1"/>
    <property type="molecule type" value="Genomic_DNA"/>
</dbReference>
<reference evidence="12" key="1">
    <citation type="submission" date="2023-05" db="EMBL/GenBank/DDBJ databases">
        <authorList>
            <person name="Zhang X."/>
        </authorList>
    </citation>
    <scope>NUCLEOTIDE SEQUENCE</scope>
    <source>
        <strain evidence="12">BD1B2-1</strain>
    </source>
</reference>
<dbReference type="GO" id="GO:0005524">
    <property type="term" value="F:ATP binding"/>
    <property type="evidence" value="ECO:0007669"/>
    <property type="project" value="UniProtKB-KW"/>
</dbReference>
<name>A0AAE3UJZ4_9BACT</name>
<dbReference type="Pfam" id="PF08477">
    <property type="entry name" value="Roc"/>
    <property type="match status" value="1"/>
</dbReference>
<dbReference type="EC" id="2.7.11.1" evidence="1"/>
<comment type="catalytic activity">
    <reaction evidence="9">
        <text>L-threonyl-[protein] + ATP = O-phospho-L-threonyl-[protein] + ADP + H(+)</text>
        <dbReference type="Rhea" id="RHEA:46608"/>
        <dbReference type="Rhea" id="RHEA-COMP:11060"/>
        <dbReference type="Rhea" id="RHEA-COMP:11605"/>
        <dbReference type="ChEBI" id="CHEBI:15378"/>
        <dbReference type="ChEBI" id="CHEBI:30013"/>
        <dbReference type="ChEBI" id="CHEBI:30616"/>
        <dbReference type="ChEBI" id="CHEBI:61977"/>
        <dbReference type="ChEBI" id="CHEBI:456216"/>
        <dbReference type="EC" id="2.7.11.1"/>
    </reaction>
</comment>
<dbReference type="Gene3D" id="1.10.10.10">
    <property type="entry name" value="Winged helix-like DNA-binding domain superfamily/Winged helix DNA-binding domain"/>
    <property type="match status" value="1"/>
</dbReference>
<organism evidence="12 13">
    <name type="scientific">Xanthocytophaga agilis</name>
    <dbReference type="NCBI Taxonomy" id="3048010"/>
    <lineage>
        <taxon>Bacteria</taxon>
        <taxon>Pseudomonadati</taxon>
        <taxon>Bacteroidota</taxon>
        <taxon>Cytophagia</taxon>
        <taxon>Cytophagales</taxon>
        <taxon>Rhodocytophagaceae</taxon>
        <taxon>Xanthocytophaga</taxon>
    </lineage>
</organism>
<keyword evidence="4" id="KW-0677">Repeat</keyword>
<dbReference type="Gene3D" id="3.40.50.300">
    <property type="entry name" value="P-loop containing nucleotide triphosphate hydrolases"/>
    <property type="match status" value="1"/>
</dbReference>
<evidence type="ECO:0000313" key="13">
    <source>
        <dbReference type="Proteomes" id="UP001232063"/>
    </source>
</evidence>
<evidence type="ECO:0000256" key="1">
    <source>
        <dbReference type="ARBA" id="ARBA00012513"/>
    </source>
</evidence>
<dbReference type="InterPro" id="IPR027417">
    <property type="entry name" value="P-loop_NTPase"/>
</dbReference>
<dbReference type="InterPro" id="IPR001611">
    <property type="entry name" value="Leu-rich_rpt"/>
</dbReference>
<dbReference type="Gene3D" id="3.80.10.10">
    <property type="entry name" value="Ribonuclease Inhibitor"/>
    <property type="match status" value="1"/>
</dbReference>
<dbReference type="SUPFAM" id="SSF52540">
    <property type="entry name" value="P-loop containing nucleoside triphosphate hydrolases"/>
    <property type="match status" value="1"/>
</dbReference>
<evidence type="ECO:0000256" key="2">
    <source>
        <dbReference type="ARBA" id="ARBA00022527"/>
    </source>
</evidence>
<evidence type="ECO:0000256" key="10">
    <source>
        <dbReference type="ARBA" id="ARBA00048679"/>
    </source>
</evidence>
<dbReference type="PANTHER" id="PTHR47679:SF2">
    <property type="entry name" value="C-TERMINAL OF ROC (COR) DOMAIN-CONTAINING PROTEIN"/>
    <property type="match status" value="1"/>
</dbReference>
<comment type="catalytic activity">
    <reaction evidence="10">
        <text>L-seryl-[protein] + ATP = O-phospho-L-seryl-[protein] + ADP + H(+)</text>
        <dbReference type="Rhea" id="RHEA:17989"/>
        <dbReference type="Rhea" id="RHEA-COMP:9863"/>
        <dbReference type="Rhea" id="RHEA-COMP:11604"/>
        <dbReference type="ChEBI" id="CHEBI:15378"/>
        <dbReference type="ChEBI" id="CHEBI:29999"/>
        <dbReference type="ChEBI" id="CHEBI:30616"/>
        <dbReference type="ChEBI" id="CHEBI:83421"/>
        <dbReference type="ChEBI" id="CHEBI:456216"/>
        <dbReference type="EC" id="2.7.11.1"/>
    </reaction>
</comment>
<dbReference type="InterPro" id="IPR057263">
    <property type="entry name" value="COR-B"/>
</dbReference>
<proteinExistence type="predicted"/>
<dbReference type="Pfam" id="PF13855">
    <property type="entry name" value="LRR_8"/>
    <property type="match status" value="1"/>
</dbReference>
<dbReference type="InterPro" id="IPR032171">
    <property type="entry name" value="COR-A"/>
</dbReference>
<evidence type="ECO:0000313" key="12">
    <source>
        <dbReference type="EMBL" id="MDJ1506837.1"/>
    </source>
</evidence>
<keyword evidence="2" id="KW-0723">Serine/threonine-protein kinase</keyword>
<gene>
    <name evidence="12" type="ORF">QNI22_39730</name>
</gene>
<dbReference type="InterPro" id="IPR020859">
    <property type="entry name" value="ROC"/>
</dbReference>
<dbReference type="AlphaFoldDB" id="A0AAE3UJZ4"/>
<evidence type="ECO:0000259" key="11">
    <source>
        <dbReference type="PROSITE" id="PS51424"/>
    </source>
</evidence>
<evidence type="ECO:0000256" key="9">
    <source>
        <dbReference type="ARBA" id="ARBA00047899"/>
    </source>
</evidence>
<keyword evidence="13" id="KW-1185">Reference proteome</keyword>
<accession>A0AAE3UJZ4</accession>
<dbReference type="InterPro" id="IPR032675">
    <property type="entry name" value="LRR_dom_sf"/>
</dbReference>
<evidence type="ECO:0000256" key="5">
    <source>
        <dbReference type="ARBA" id="ARBA00022741"/>
    </source>
</evidence>
<dbReference type="SUPFAM" id="SSF52058">
    <property type="entry name" value="L domain-like"/>
    <property type="match status" value="1"/>
</dbReference>
<keyword evidence="6" id="KW-0418">Kinase</keyword>
<evidence type="ECO:0000256" key="4">
    <source>
        <dbReference type="ARBA" id="ARBA00022737"/>
    </source>
</evidence>
<dbReference type="InterPro" id="IPR036388">
    <property type="entry name" value="WH-like_DNA-bd_sf"/>
</dbReference>
<feature type="domain" description="Roc" evidence="11">
    <location>
        <begin position="128"/>
        <end position="390"/>
    </location>
</feature>
<protein>
    <recommendedName>
        <fullName evidence="1">non-specific serine/threonine protein kinase</fullName>
        <ecNumber evidence="1">2.7.11.1</ecNumber>
    </recommendedName>
</protein>
<evidence type="ECO:0000256" key="8">
    <source>
        <dbReference type="ARBA" id="ARBA00023134"/>
    </source>
</evidence>
<sequence>MKSRYQEALDKIQEVKEKRLDFLDLSFMYLGKIPSEVGQLTHLRFLNISHNYLYQIPDEIYDLPYLVELNLTYNYLSFDTFQSLSKLQHINFLYLYGNPAFEKIPDEIKYHGIDAILNYSDDITFYQNTTTLFELKLLLVGNGEVGKTTLMKKLMSNFSHKVIVGQEPTTHGINIHTWKIKSTFPAVEPFFNLKAELYEKGLDISDYYRMMAFEDLNLIYEEEEEEEEEEEYFDSYDDYKEYLDFDFKSNRPNKSKKNLIASLINGYDAEEETIKKEVKINIWDFGGQEIYHSTHQFFLTKRPIYLLVWEARKEEDYNMFDYWLNIIKYLSRNSPVIVVMNKCDVRLKDIDEFGLKKKFNNIITFTKVSCLTGEGLMQLMEMIQRNLVHLPHLADRLPKTWVNIRDNLYELNKDYITLEEYFSICKEYNLTTKKALFLSEYLHDLGSILHFIKDTMLENIVILNPEWATEAVYKLIDTKIIQISKGRFKIRDLRNIWDKEKYPTDKHHTLVRLMEKFDICFNIVSTEDYIIPELLPSAKPINFDLTSHDSINNLRFEYRYNFMPAGILSRFICRLYYLIENEIFWRNGVLLKHEETFALVINEPYDKKIRLSIFGSDKYGTLSIIRNEFENIHKTLNLEKYVDYNEMIPCICPSCISSNAGYYFKYNVVKNFERKGKRTIDCQQSTYDVSINDLLTGYDIRNTKISLLQNIIAALARLQGNYKIVNRQEDSRNSYVAGLIDNGNFISKDQTRWGQSESGLSAGELDIKIENSNRMTIGIFEGFNLSYLDKITISRHLKKIFNYDANGLKENYIVIYAETSSFIDLWNKYLNYIKDIDFDYPLIGNIKDVSDLYSPGAEIKICLSYHERNTEKSRLYHFFVNMFTK</sequence>
<evidence type="ECO:0000256" key="6">
    <source>
        <dbReference type="ARBA" id="ARBA00022777"/>
    </source>
</evidence>
<dbReference type="Pfam" id="PF25497">
    <property type="entry name" value="COR-B"/>
    <property type="match status" value="1"/>
</dbReference>
<dbReference type="PANTHER" id="PTHR47679">
    <property type="entry name" value="PROTEIN TORNADO 1"/>
    <property type="match status" value="1"/>
</dbReference>
<keyword evidence="5" id="KW-0547">Nucleotide-binding</keyword>
<dbReference type="Gene3D" id="3.30.310.200">
    <property type="match status" value="1"/>
</dbReference>